<dbReference type="Proteomes" id="UP000326344">
    <property type="component" value="Unassembled WGS sequence"/>
</dbReference>
<name>A0A5N1JDN7_9BACT</name>
<evidence type="ECO:0008006" key="4">
    <source>
        <dbReference type="Google" id="ProtNLM"/>
    </source>
</evidence>
<dbReference type="RefSeq" id="WP_150878319.1">
    <property type="nucleotide sequence ID" value="NZ_VTWS01000004.1"/>
</dbReference>
<keyword evidence="3" id="KW-1185">Reference proteome</keyword>
<evidence type="ECO:0000256" key="1">
    <source>
        <dbReference type="SAM" id="Phobius"/>
    </source>
</evidence>
<evidence type="ECO:0000313" key="3">
    <source>
        <dbReference type="Proteomes" id="UP000326344"/>
    </source>
</evidence>
<keyword evidence="1" id="KW-0472">Membrane</keyword>
<feature type="transmembrane region" description="Helical" evidence="1">
    <location>
        <begin position="6"/>
        <end position="22"/>
    </location>
</feature>
<comment type="caution">
    <text evidence="2">The sequence shown here is derived from an EMBL/GenBank/DDBJ whole genome shotgun (WGS) entry which is preliminary data.</text>
</comment>
<organism evidence="2 3">
    <name type="scientific">Larkinella humicola</name>
    <dbReference type="NCBI Taxonomy" id="2607654"/>
    <lineage>
        <taxon>Bacteria</taxon>
        <taxon>Pseudomonadati</taxon>
        <taxon>Bacteroidota</taxon>
        <taxon>Cytophagia</taxon>
        <taxon>Cytophagales</taxon>
        <taxon>Spirosomataceae</taxon>
        <taxon>Larkinella</taxon>
    </lineage>
</organism>
<gene>
    <name evidence="2" type="ORF">F0P93_17890</name>
</gene>
<feature type="transmembrane region" description="Helical" evidence="1">
    <location>
        <begin position="134"/>
        <end position="152"/>
    </location>
</feature>
<keyword evidence="1" id="KW-0812">Transmembrane</keyword>
<proteinExistence type="predicted"/>
<protein>
    <recommendedName>
        <fullName evidence="4">DUF3592 domain-containing protein</fullName>
    </recommendedName>
</protein>
<keyword evidence="1" id="KW-1133">Transmembrane helix</keyword>
<dbReference type="EMBL" id="VTWS01000004">
    <property type="protein sequence ID" value="KAA9353047.1"/>
    <property type="molecule type" value="Genomic_DNA"/>
</dbReference>
<reference evidence="2 3" key="1">
    <citation type="submission" date="2019-09" db="EMBL/GenBank/DDBJ databases">
        <title>Genome Sequence of Larkinella sp MA1.</title>
        <authorList>
            <person name="Srinivasan S."/>
        </authorList>
    </citation>
    <scope>NUCLEOTIDE SEQUENCE [LARGE SCALE GENOMIC DNA]</scope>
    <source>
        <strain evidence="2 3">MA1</strain>
    </source>
</reference>
<accession>A0A5N1JDN7</accession>
<evidence type="ECO:0000313" key="2">
    <source>
        <dbReference type="EMBL" id="KAA9353047.1"/>
    </source>
</evidence>
<dbReference type="AlphaFoldDB" id="A0A5N1JDN7"/>
<sequence>MTAVKAYLSAFFILLLGSVLLLRGEKDKNEFHSISGKIIYQGKQFEQHPNRDLGKYRYIQIKEYPYPFEIFIGKDAGDFKPKFERIDELKVGEIITVYYDETQNTKDERLNRLVQYIDKQTEPYYARGTWDKTLGKFIIVCGVLIATAVFFLKKAGKLS</sequence>